<dbReference type="PANTHER" id="PTHR43428">
    <property type="entry name" value="ARSENATE REDUCTASE"/>
    <property type="match status" value="1"/>
</dbReference>
<dbReference type="AlphaFoldDB" id="A0A5B9P9V3"/>
<keyword evidence="1" id="KW-0059">Arsenical resistance</keyword>
<dbReference type="GO" id="GO:0102100">
    <property type="term" value="F:mycothiol-arsenate ligase activity"/>
    <property type="evidence" value="ECO:0007669"/>
    <property type="project" value="UniProtKB-EC"/>
</dbReference>
<dbReference type="EMBL" id="CP042912">
    <property type="protein sequence ID" value="QEG21732.1"/>
    <property type="molecule type" value="Genomic_DNA"/>
</dbReference>
<dbReference type="KEGG" id="mff:MFFC18_15910"/>
<dbReference type="GO" id="GO:0046685">
    <property type="term" value="P:response to arsenic-containing substance"/>
    <property type="evidence" value="ECO:0007669"/>
    <property type="project" value="UniProtKB-KW"/>
</dbReference>
<organism evidence="3 4">
    <name type="scientific">Mariniblastus fucicola</name>
    <dbReference type="NCBI Taxonomy" id="980251"/>
    <lineage>
        <taxon>Bacteria</taxon>
        <taxon>Pseudomonadati</taxon>
        <taxon>Planctomycetota</taxon>
        <taxon>Planctomycetia</taxon>
        <taxon>Pirellulales</taxon>
        <taxon>Pirellulaceae</taxon>
        <taxon>Mariniblastus</taxon>
    </lineage>
</organism>
<sequence>MAKPIVLFLCSGNSARSQMAEAFLRRQAGDRFEVHSAGLEPAGVNPLTVQVMNEIGYDLEDHRSKPLSDYLGKVAARYVVFVCDKAETSCPRIWPNVLQTLSWPFEDPAALSGTDEEKLEKFREVRDEIKLKIESWLAEQHADARQA</sequence>
<dbReference type="InterPro" id="IPR023485">
    <property type="entry name" value="Ptyr_pPase"/>
</dbReference>
<evidence type="ECO:0000313" key="3">
    <source>
        <dbReference type="EMBL" id="QEG21732.1"/>
    </source>
</evidence>
<dbReference type="PANTHER" id="PTHR43428:SF1">
    <property type="entry name" value="ARSENATE REDUCTASE"/>
    <property type="match status" value="1"/>
</dbReference>
<protein>
    <submittedName>
        <fullName evidence="3">Arsenate-mycothiol transferase ArsC2</fullName>
        <ecNumber evidence="3">2.8.4.2</ecNumber>
    </submittedName>
</protein>
<dbReference type="Pfam" id="PF01451">
    <property type="entry name" value="LMWPc"/>
    <property type="match status" value="1"/>
</dbReference>
<dbReference type="InterPro" id="IPR036196">
    <property type="entry name" value="Ptyr_pPase_sf"/>
</dbReference>
<dbReference type="EC" id="2.8.4.2" evidence="3"/>
<dbReference type="SMART" id="SM00226">
    <property type="entry name" value="LMWPc"/>
    <property type="match status" value="1"/>
</dbReference>
<keyword evidence="3" id="KW-0808">Transferase</keyword>
<reference evidence="3 4" key="1">
    <citation type="submission" date="2019-08" db="EMBL/GenBank/DDBJ databases">
        <title>Deep-cultivation of Planctomycetes and their phenomic and genomic characterization uncovers novel biology.</title>
        <authorList>
            <person name="Wiegand S."/>
            <person name="Jogler M."/>
            <person name="Boedeker C."/>
            <person name="Pinto D."/>
            <person name="Vollmers J."/>
            <person name="Rivas-Marin E."/>
            <person name="Kohn T."/>
            <person name="Peeters S.H."/>
            <person name="Heuer A."/>
            <person name="Rast P."/>
            <person name="Oberbeckmann S."/>
            <person name="Bunk B."/>
            <person name="Jeske O."/>
            <person name="Meyerdierks A."/>
            <person name="Storesund J.E."/>
            <person name="Kallscheuer N."/>
            <person name="Luecker S."/>
            <person name="Lage O.M."/>
            <person name="Pohl T."/>
            <person name="Merkel B.J."/>
            <person name="Hornburger P."/>
            <person name="Mueller R.-W."/>
            <person name="Bruemmer F."/>
            <person name="Labrenz M."/>
            <person name="Spormann A.M."/>
            <person name="Op den Camp H."/>
            <person name="Overmann J."/>
            <person name="Amann R."/>
            <person name="Jetten M.S.M."/>
            <person name="Mascher T."/>
            <person name="Medema M.H."/>
            <person name="Devos D.P."/>
            <person name="Kaster A.-K."/>
            <person name="Ovreas L."/>
            <person name="Rohde M."/>
            <person name="Galperin M.Y."/>
            <person name="Jogler C."/>
        </authorList>
    </citation>
    <scope>NUCLEOTIDE SEQUENCE [LARGE SCALE GENOMIC DNA]</scope>
    <source>
        <strain evidence="3 4">FC18</strain>
    </source>
</reference>
<dbReference type="CDD" id="cd16345">
    <property type="entry name" value="LMWP_ArsC"/>
    <property type="match status" value="1"/>
</dbReference>
<dbReference type="SUPFAM" id="SSF52788">
    <property type="entry name" value="Phosphotyrosine protein phosphatases I"/>
    <property type="match status" value="1"/>
</dbReference>
<evidence type="ECO:0000256" key="1">
    <source>
        <dbReference type="ARBA" id="ARBA00022849"/>
    </source>
</evidence>
<dbReference type="RefSeq" id="WP_075085415.1">
    <property type="nucleotide sequence ID" value="NZ_CP042912.1"/>
</dbReference>
<evidence type="ECO:0000313" key="4">
    <source>
        <dbReference type="Proteomes" id="UP000322214"/>
    </source>
</evidence>
<dbReference type="Proteomes" id="UP000322214">
    <property type="component" value="Chromosome"/>
</dbReference>
<feature type="domain" description="Phosphotyrosine protein phosphatase I" evidence="2">
    <location>
        <begin position="4"/>
        <end position="139"/>
    </location>
</feature>
<proteinExistence type="predicted"/>
<dbReference type="OrthoDB" id="9784339at2"/>
<name>A0A5B9P9V3_9BACT</name>
<keyword evidence="4" id="KW-1185">Reference proteome</keyword>
<dbReference type="Gene3D" id="3.40.50.2300">
    <property type="match status" value="1"/>
</dbReference>
<dbReference type="STRING" id="980251.GCA_001642875_03192"/>
<evidence type="ECO:0000259" key="2">
    <source>
        <dbReference type="SMART" id="SM00226"/>
    </source>
</evidence>
<accession>A0A5B9P9V3</accession>
<gene>
    <name evidence="3" type="primary">arsC2_2</name>
    <name evidence="3" type="ORF">MFFC18_15910</name>
</gene>